<feature type="domain" description="Rax2-like C-terminal" evidence="2">
    <location>
        <begin position="127"/>
        <end position="277"/>
    </location>
</feature>
<dbReference type="PANTHER" id="PTHR31778:SF2">
    <property type="entry name" value="BUD SITE SELECTION PROTEIN RAX2"/>
    <property type="match status" value="1"/>
</dbReference>
<reference evidence="3 4" key="1">
    <citation type="submission" date="2019-07" db="EMBL/GenBank/DDBJ databases">
        <title>Thalassofilum flectens gen. nov., sp. nov., a novel moderate thermophilic anaerobe from a shallow sea hot spring in Kunashir Island (Russia), representing a new family in the order Bacteroidales, and proposal of Thalassofilacea fam. nov.</title>
        <authorList>
            <person name="Kochetkova T.V."/>
            <person name="Podosokorskaya O.A."/>
            <person name="Novikov A."/>
            <person name="Elcheninov A.G."/>
            <person name="Toshchakov S.V."/>
            <person name="Kublanov I.V."/>
        </authorList>
    </citation>
    <scope>NUCLEOTIDE SEQUENCE [LARGE SCALE GENOMIC DNA]</scope>
    <source>
        <strain evidence="3 4">38-H</strain>
    </source>
</reference>
<proteinExistence type="predicted"/>
<evidence type="ECO:0000313" key="3">
    <source>
        <dbReference type="EMBL" id="QKG79121.1"/>
    </source>
</evidence>
<dbReference type="Pfam" id="PF13585">
    <property type="entry name" value="CHU_C"/>
    <property type="match status" value="1"/>
</dbReference>
<protein>
    <submittedName>
        <fullName evidence="3">T9SS type B sorting domain-containing protein</fullName>
    </submittedName>
</protein>
<gene>
    <name evidence="3" type="ORF">FHG85_02180</name>
</gene>
<dbReference type="InterPro" id="IPR024982">
    <property type="entry name" value="Rax2-like_C"/>
</dbReference>
<feature type="chain" id="PRO_5029824817" evidence="1">
    <location>
        <begin position="22"/>
        <end position="1452"/>
    </location>
</feature>
<accession>A0A7D4BQT9</accession>
<dbReference type="EMBL" id="CP041345">
    <property type="protein sequence ID" value="QKG79121.1"/>
    <property type="molecule type" value="Genomic_DNA"/>
</dbReference>
<dbReference type="KEGG" id="ttz:FHG85_02180"/>
<dbReference type="RefSeq" id="WP_173072639.1">
    <property type="nucleotide sequence ID" value="NZ_CP041345.1"/>
</dbReference>
<evidence type="ECO:0000259" key="2">
    <source>
        <dbReference type="Pfam" id="PF12768"/>
    </source>
</evidence>
<feature type="domain" description="Rax2-like C-terminal" evidence="2">
    <location>
        <begin position="414"/>
        <end position="556"/>
    </location>
</feature>
<dbReference type="Pfam" id="PF17164">
    <property type="entry name" value="DUF5122"/>
    <property type="match status" value="1"/>
</dbReference>
<name>A0A7D4BQT9_9BACT</name>
<dbReference type="GO" id="GO:1902929">
    <property type="term" value="C:plasma membrane of growing cell tip"/>
    <property type="evidence" value="ECO:0007669"/>
    <property type="project" value="TreeGrafter"/>
</dbReference>
<dbReference type="InterPro" id="IPR011043">
    <property type="entry name" value="Gal_Oxase/kelch_b-propeller"/>
</dbReference>
<keyword evidence="4" id="KW-1185">Reference proteome</keyword>
<keyword evidence="1" id="KW-0732">Signal</keyword>
<dbReference type="InterPro" id="IPR026341">
    <property type="entry name" value="T9SS_type_B"/>
</dbReference>
<dbReference type="Proteomes" id="UP000500961">
    <property type="component" value="Chromosome"/>
</dbReference>
<dbReference type="PANTHER" id="PTHR31778">
    <property type="entry name" value="BUD SITE SELECTION PROTEIN RAX2"/>
    <property type="match status" value="1"/>
</dbReference>
<dbReference type="NCBIfam" id="TIGR04131">
    <property type="entry name" value="Bac_Flav_CTERM"/>
    <property type="match status" value="1"/>
</dbReference>
<dbReference type="SUPFAM" id="SSF63829">
    <property type="entry name" value="Calcium-dependent phosphotriesterase"/>
    <property type="match status" value="1"/>
</dbReference>
<evidence type="ECO:0000313" key="4">
    <source>
        <dbReference type="Proteomes" id="UP000500961"/>
    </source>
</evidence>
<feature type="domain" description="Rax2-like C-terminal" evidence="2">
    <location>
        <begin position="599"/>
        <end position="689"/>
    </location>
</feature>
<dbReference type="SUPFAM" id="SSF50965">
    <property type="entry name" value="Galactose oxidase, central domain"/>
    <property type="match status" value="2"/>
</dbReference>
<feature type="signal peptide" evidence="1">
    <location>
        <begin position="1"/>
        <end position="21"/>
    </location>
</feature>
<organism evidence="3 4">
    <name type="scientific">Tenuifilum thalassicum</name>
    <dbReference type="NCBI Taxonomy" id="2590900"/>
    <lineage>
        <taxon>Bacteria</taxon>
        <taxon>Pseudomonadati</taxon>
        <taxon>Bacteroidota</taxon>
        <taxon>Bacteroidia</taxon>
        <taxon>Bacteroidales</taxon>
        <taxon>Tenuifilaceae</taxon>
        <taxon>Tenuifilum</taxon>
    </lineage>
</organism>
<evidence type="ECO:0000256" key="1">
    <source>
        <dbReference type="SAM" id="SignalP"/>
    </source>
</evidence>
<sequence>MNVKRTLFILVSLFFTSQVKATLDNVGWSSSFSGFPGVGGTVYAQLLAPDGKLYVAGDFKTAGGINVSNIACWDGSTWTPLADGLNGPAYALAMDAQGNIYAGGSFTQASGLTVNHVAKWNGSSWQTIGDGTNGTVYAITVDGSNNVYVGGGFTTAGTTEANRIARWNGSGWKNVGTGLNATVYSLLLASNGKLYVGGSFTSAGYTTAKRIAVWSGYSWEMVGTTGADNTVRSIIEDATGNIYVAGDFTDIDGAAINRVAKWNGTNWSSVGNGFNDAVYSIQLTSDGMLWAGGYFTQSGTSSVNRIAYYSSGSWKTFGEGANGNVYSLCKSGSSIYAGGSFTLINNTPVANIALYNGSLWNKLGVTDNGMNAAVNAIAIDNNGNVIYGGEFTSAKGNLRKFVTIWDGTSFLDLIGGLNGKINAICVNATDNKIYVGGSFSIAGSVSANNIAVWNGSSWQALGSGLNGDVLALKLDESGNLLVGGDFTIAGGVAANRIAKWNGVSWSALGSGFNAEVRDIEVYNSTIYAAGNFTTSGSTLIKYFAKWNGSAWEPVGSGTNGPVYTLHNESNMLFIGGNFTSISGVNAKYIATYDGSAFNEFENGSNGPVRVISSDKHKFIYVGGDFTTVDNLTANRIARWNGTSWQSLGSGLNGSVKALAVSYEGNLYVGGDFTVAGENSSTYTATYTFNPVLKVLGNSLYIPDNSTSTSADDSTHFGDIDACHTKKKVSYKLANIGDWIIYVTSTDILDATNPGDKDYFRIVESPTSILPYDTATLKVEFGISEKALREAKIAINSDASNASVYDYYITANAIDTIKPTFTKQDKDVVLNVNGQASIVNSDLVTSSSDYCGVNSITLSRYGFDCLDVTSNPIPVRIDVEDINGNVTTDTAFVNVIDDVVPVLDVVSQKDIYLDENGNATLKPSDIVNSIIDNCAVDTLLSLSNFTCTDAGLTKEVTVTATDKYGNSDSKSVQINVIDTIKPIITLQDISIYFDEEGIAKLTRDDVNDKITDNCSVDNVEFSQSEFSCSEAGLIVVNVTATDPSGNSRVKPINVSVADTIKPSLTTKPATIALDQNGNTILKAKDVVELASDNCSIADTVLSKSTFSCSDIGVNSIMVTLTDISGNIRQSSVDVTIVDTLPPSIGSLPDVTDQCMVELTIPEAIDNCGQTVQGQTTDPLTYSTEGDYVVTWTFTDALGNVTTRNQKVFIHDNIAPVPVKENLDKIEAPCYFEFTTKPQAIDNCVGEVEATTTDPLIYELPGDFLITWTYTDAQDNSSQQAQELTVVNDYPVAIVRDIEVMLNVDGYASIEVSDIDHGSYDDCQLASMVLDKTEFTLNDLGDNTITLSVTDNVGQTTYAQANVHVVKYPDLLIPNIITPNNDGYNDKWEITGVDHLRDYNLYIYNQAGTLVYSSERYNNEWDGTKNGSYLPKGTYYYFFINGNKKITGYINLIR</sequence>
<dbReference type="Pfam" id="PF12768">
    <property type="entry name" value="Rax2"/>
    <property type="match status" value="3"/>
</dbReference>
<dbReference type="InterPro" id="IPR013431">
    <property type="entry name" value="Delta_60_rpt"/>
</dbReference>